<feature type="compositionally biased region" description="Basic and acidic residues" evidence="1">
    <location>
        <begin position="410"/>
        <end position="421"/>
    </location>
</feature>
<dbReference type="Proteomes" id="UP000591131">
    <property type="component" value="Unassembled WGS sequence"/>
</dbReference>
<dbReference type="OrthoDB" id="10454011at2759"/>
<sequence>MAIASSSSQSRSATTPKHLPGGCFINAVEAVRRKEDTGVQPKARVRRSLSCGDLFRDMFCLRREFKTPVRGEPGQLGDDLSPWLDARLMRLWRDMRAELGKWEDINERECREYCRYEDIVMEDHWSPNRWFASRELEELSDSAKETVLNSIISRIRSLQSASTSVGVGEPVVNVDLGGKRYVKLKYNGSCTEEELEEYLQERLNKFQMRCTSALVYGASVGSLGNIVVDCIKEVLQILSEDDVQAMSSRPRPQPRRRSITVQKASCEEQASETGREDELVQAEEDKSCDVSPSQQEEAGQVVVPLLEPKEAAINADKVGLDVSSASAWWASDEGPSSSSTRLTDSPEDGDQFFIGTPHDGRSDISWVETSSESSISPGAIRKPRPITNVSRPRTPSPVNARGWLSSWLKRGNDREEPKRVS</sequence>
<name>A0A7J6LQ74_PERCH</name>
<gene>
    <name evidence="2" type="ORF">FOL47_006673</name>
</gene>
<organism evidence="2 3">
    <name type="scientific">Perkinsus chesapeaki</name>
    <name type="common">Clam parasite</name>
    <name type="synonym">Perkinsus andrewsi</name>
    <dbReference type="NCBI Taxonomy" id="330153"/>
    <lineage>
        <taxon>Eukaryota</taxon>
        <taxon>Sar</taxon>
        <taxon>Alveolata</taxon>
        <taxon>Perkinsozoa</taxon>
        <taxon>Perkinsea</taxon>
        <taxon>Perkinsida</taxon>
        <taxon>Perkinsidae</taxon>
        <taxon>Perkinsus</taxon>
    </lineage>
</organism>
<evidence type="ECO:0000256" key="1">
    <source>
        <dbReference type="SAM" id="MobiDB-lite"/>
    </source>
</evidence>
<reference evidence="2 3" key="1">
    <citation type="submission" date="2020-04" db="EMBL/GenBank/DDBJ databases">
        <title>Perkinsus chesapeaki whole genome sequence.</title>
        <authorList>
            <person name="Bogema D.R."/>
        </authorList>
    </citation>
    <scope>NUCLEOTIDE SEQUENCE [LARGE SCALE GENOMIC DNA]</scope>
    <source>
        <strain evidence="2">ATCC PRA-425</strain>
    </source>
</reference>
<keyword evidence="3" id="KW-1185">Reference proteome</keyword>
<proteinExistence type="predicted"/>
<comment type="caution">
    <text evidence="2">The sequence shown here is derived from an EMBL/GenBank/DDBJ whole genome shotgun (WGS) entry which is preliminary data.</text>
</comment>
<feature type="compositionally biased region" description="Polar residues" evidence="1">
    <location>
        <begin position="334"/>
        <end position="343"/>
    </location>
</feature>
<feature type="region of interest" description="Disordered" evidence="1">
    <location>
        <begin position="243"/>
        <end position="300"/>
    </location>
</feature>
<feature type="compositionally biased region" description="Basic and acidic residues" evidence="1">
    <location>
        <begin position="273"/>
        <end position="288"/>
    </location>
</feature>
<protein>
    <submittedName>
        <fullName evidence="2">Uncharacterized protein</fullName>
    </submittedName>
</protein>
<evidence type="ECO:0000313" key="2">
    <source>
        <dbReference type="EMBL" id="KAF4661462.1"/>
    </source>
</evidence>
<evidence type="ECO:0000313" key="3">
    <source>
        <dbReference type="Proteomes" id="UP000591131"/>
    </source>
</evidence>
<dbReference type="EMBL" id="JAAPAO010000377">
    <property type="protein sequence ID" value="KAF4661462.1"/>
    <property type="molecule type" value="Genomic_DNA"/>
</dbReference>
<feature type="compositionally biased region" description="Low complexity" evidence="1">
    <location>
        <begin position="363"/>
        <end position="376"/>
    </location>
</feature>
<feature type="region of interest" description="Disordered" evidence="1">
    <location>
        <begin position="329"/>
        <end position="421"/>
    </location>
</feature>
<feature type="compositionally biased region" description="Polar residues" evidence="1">
    <location>
        <begin position="387"/>
        <end position="397"/>
    </location>
</feature>
<dbReference type="AlphaFoldDB" id="A0A7J6LQ74"/>
<accession>A0A7J6LQ74</accession>